<feature type="region of interest" description="Disordered" evidence="4">
    <location>
        <begin position="271"/>
        <end position="290"/>
    </location>
</feature>
<sequence length="790" mass="85823">MNTAQHESVHDSDSHNVVGMLWDDDTRRGDGRSFCEEDAAVTRIARKHGLTPNTSTPATPRVRVQHDPNIPPNDVALLESLPPQLHPAVSLGMRRVSSAYWSIRSTSGHNASSGSISSDSDASNALSHAASFADLWSLRDAYDTLDRNDELPTAETSPAGVHSSGAAIATETKLGEMVDEEILLDTVAAGMSIESETEHDQATTTPSYPKTTAPPADGGLLYHDILTHVFTFLDARDLAAFSETARRPNFETFYFLQLQLQRALLVGGSRNHNHVDPSQTTTASDDPCDDADSDTVSVWNAPLAGVGCVTRLAQVDRDAAEQVVQTFLSSNTTLPHMPLSHSLVFLRHFLLRSQHTSFPHRTRAKTTAIDAERSSNADRNESEEDAQAMRRRRQQQSQTIASAALFITFLGGAASMMGGSDLMTPDNLATLANNTELLFKVGVVGSLMGAAQKGYEQKRKHQKEKLDSSDATSVTADSRSDEREDQLVTELQPFSTQEDRYFFPSFSHMMQAAYQRMASSTGDLDDSKQHDEPLVVPQTPNPYEHLPASEGITNSVVATNPNDTMEDTGENPTISKEPVRKSPTGCVGAYSKAVRGATSRIVAMILERRREKFNRQVAMVREELASTLIDACSSDDHLDTVIDLVRRRGVVDVEGFHVGTDGTETCALHAAAFHGSAAIVDFLCRGIDETDPNLDGGLCDVNLRDANGWTAAHFAAGANAANVIRVLAAHGADLKIEAANGYTPLQWALRLQNEGVAEVLRQMVGSEPSWMSRQPLTAIASRFFALIPTH</sequence>
<dbReference type="RefSeq" id="XP_002185070.1">
    <property type="nucleotide sequence ID" value="XM_002185034.1"/>
</dbReference>
<dbReference type="Proteomes" id="UP000000759">
    <property type="component" value="Chromosome 27"/>
</dbReference>
<dbReference type="InterPro" id="IPR050776">
    <property type="entry name" value="Ank_Repeat/CDKN_Inhibitor"/>
</dbReference>
<accession>B7GD55</accession>
<dbReference type="GeneID" id="7198857"/>
<dbReference type="InParanoid" id="B7GD55"/>
<dbReference type="InterPro" id="IPR036770">
    <property type="entry name" value="Ankyrin_rpt-contain_sf"/>
</dbReference>
<protein>
    <recommendedName>
        <fullName evidence="7">Ankyrin repeat protein</fullName>
    </recommendedName>
</protein>
<gene>
    <name evidence="5" type="ORF">PHATRDRAFT_50160</name>
</gene>
<feature type="region of interest" description="Disordered" evidence="4">
    <location>
        <begin position="361"/>
        <end position="395"/>
    </location>
</feature>
<evidence type="ECO:0000256" key="2">
    <source>
        <dbReference type="ARBA" id="ARBA00023043"/>
    </source>
</evidence>
<dbReference type="SUPFAM" id="SSF48403">
    <property type="entry name" value="Ankyrin repeat"/>
    <property type="match status" value="1"/>
</dbReference>
<keyword evidence="2 3" id="KW-0040">ANK repeat</keyword>
<dbReference type="PaxDb" id="2850-Phatr50160"/>
<dbReference type="Pfam" id="PF12796">
    <property type="entry name" value="Ank_2"/>
    <property type="match status" value="1"/>
</dbReference>
<dbReference type="InterPro" id="IPR002110">
    <property type="entry name" value="Ankyrin_rpt"/>
</dbReference>
<dbReference type="PANTHER" id="PTHR24201">
    <property type="entry name" value="ANK_REP_REGION DOMAIN-CONTAINING PROTEIN"/>
    <property type="match status" value="1"/>
</dbReference>
<keyword evidence="1" id="KW-0677">Repeat</keyword>
<feature type="compositionally biased region" description="Basic and acidic residues" evidence="4">
    <location>
        <begin position="370"/>
        <end position="380"/>
    </location>
</feature>
<feature type="repeat" description="ANK" evidence="3">
    <location>
        <begin position="707"/>
        <end position="739"/>
    </location>
</feature>
<evidence type="ECO:0000256" key="4">
    <source>
        <dbReference type="SAM" id="MobiDB-lite"/>
    </source>
</evidence>
<evidence type="ECO:0000256" key="1">
    <source>
        <dbReference type="ARBA" id="ARBA00022737"/>
    </source>
</evidence>
<dbReference type="OrthoDB" id="194358at2759"/>
<reference evidence="6" key="2">
    <citation type="submission" date="2008-08" db="EMBL/GenBank/DDBJ databases">
        <authorList>
            <consortium name="Diatom Consortium"/>
            <person name="Grigoriev I."/>
            <person name="Grimwood J."/>
            <person name="Kuo A."/>
            <person name="Otillar R.P."/>
            <person name="Salamov A."/>
            <person name="Detter J.C."/>
            <person name="Lindquist E."/>
            <person name="Shapiro H."/>
            <person name="Lucas S."/>
            <person name="Glavina del Rio T."/>
            <person name="Pitluck S."/>
            <person name="Rokhsar D."/>
            <person name="Bowler C."/>
        </authorList>
    </citation>
    <scope>GENOME REANNOTATION</scope>
    <source>
        <strain evidence="6">CCAP 1055/1</strain>
    </source>
</reference>
<feature type="region of interest" description="Disordered" evidence="4">
    <location>
        <begin position="455"/>
        <end position="493"/>
    </location>
</feature>
<proteinExistence type="predicted"/>
<reference evidence="5 6" key="1">
    <citation type="journal article" date="2008" name="Nature">
        <title>The Phaeodactylum genome reveals the evolutionary history of diatom genomes.</title>
        <authorList>
            <person name="Bowler C."/>
            <person name="Allen A.E."/>
            <person name="Badger J.H."/>
            <person name="Grimwood J."/>
            <person name="Jabbari K."/>
            <person name="Kuo A."/>
            <person name="Maheswari U."/>
            <person name="Martens C."/>
            <person name="Maumus F."/>
            <person name="Otillar R.P."/>
            <person name="Rayko E."/>
            <person name="Salamov A."/>
            <person name="Vandepoele K."/>
            <person name="Beszteri B."/>
            <person name="Gruber A."/>
            <person name="Heijde M."/>
            <person name="Katinka M."/>
            <person name="Mock T."/>
            <person name="Valentin K."/>
            <person name="Verret F."/>
            <person name="Berges J.A."/>
            <person name="Brownlee C."/>
            <person name="Cadoret J.P."/>
            <person name="Chiovitti A."/>
            <person name="Choi C.J."/>
            <person name="Coesel S."/>
            <person name="De Martino A."/>
            <person name="Detter J.C."/>
            <person name="Durkin C."/>
            <person name="Falciatore A."/>
            <person name="Fournet J."/>
            <person name="Haruta M."/>
            <person name="Huysman M.J."/>
            <person name="Jenkins B.D."/>
            <person name="Jiroutova K."/>
            <person name="Jorgensen R.E."/>
            <person name="Joubert Y."/>
            <person name="Kaplan A."/>
            <person name="Kroger N."/>
            <person name="Kroth P.G."/>
            <person name="La Roche J."/>
            <person name="Lindquist E."/>
            <person name="Lommer M."/>
            <person name="Martin-Jezequel V."/>
            <person name="Lopez P.J."/>
            <person name="Lucas S."/>
            <person name="Mangogna M."/>
            <person name="McGinnis K."/>
            <person name="Medlin L.K."/>
            <person name="Montsant A."/>
            <person name="Oudot-Le Secq M.P."/>
            <person name="Napoli C."/>
            <person name="Obornik M."/>
            <person name="Parker M.S."/>
            <person name="Petit J.L."/>
            <person name="Porcel B.M."/>
            <person name="Poulsen N."/>
            <person name="Robison M."/>
            <person name="Rychlewski L."/>
            <person name="Rynearson T.A."/>
            <person name="Schmutz J."/>
            <person name="Shapiro H."/>
            <person name="Siaut M."/>
            <person name="Stanley M."/>
            <person name="Sussman M.R."/>
            <person name="Taylor A.R."/>
            <person name="Vardi A."/>
            <person name="von Dassow P."/>
            <person name="Vyverman W."/>
            <person name="Willis A."/>
            <person name="Wyrwicz L.S."/>
            <person name="Rokhsar D.S."/>
            <person name="Weissenbach J."/>
            <person name="Armbrust E.V."/>
            <person name="Green B.R."/>
            <person name="Van de Peer Y."/>
            <person name="Grigoriev I.V."/>
        </authorList>
    </citation>
    <scope>NUCLEOTIDE SEQUENCE [LARGE SCALE GENOMIC DNA]</scope>
    <source>
        <strain evidence="5 6">CCAP 1055/1</strain>
    </source>
</reference>
<keyword evidence="6" id="KW-1185">Reference proteome</keyword>
<name>B7GD55_PHATC</name>
<evidence type="ECO:0000313" key="6">
    <source>
        <dbReference type="Proteomes" id="UP000000759"/>
    </source>
</evidence>
<dbReference type="eggNOG" id="ENOG502T75C">
    <property type="taxonomic scope" value="Eukaryota"/>
</dbReference>
<feature type="region of interest" description="Disordered" evidence="4">
    <location>
        <begin position="563"/>
        <end position="582"/>
    </location>
</feature>
<evidence type="ECO:0000256" key="3">
    <source>
        <dbReference type="PROSITE-ProRule" id="PRU00023"/>
    </source>
</evidence>
<dbReference type="HOGENOM" id="CLU_355456_0_0_1"/>
<dbReference type="AlphaFoldDB" id="B7GD55"/>
<dbReference type="STRING" id="556484.B7GD55"/>
<dbReference type="KEGG" id="pti:PHATRDRAFT_50160"/>
<dbReference type="PROSITE" id="PS50088">
    <property type="entry name" value="ANK_REPEAT"/>
    <property type="match status" value="1"/>
</dbReference>
<dbReference type="PROSITE" id="PS50297">
    <property type="entry name" value="ANK_REP_REGION"/>
    <property type="match status" value="1"/>
</dbReference>
<organism evidence="5 6">
    <name type="scientific">Phaeodactylum tricornutum (strain CCAP 1055/1)</name>
    <dbReference type="NCBI Taxonomy" id="556484"/>
    <lineage>
        <taxon>Eukaryota</taxon>
        <taxon>Sar</taxon>
        <taxon>Stramenopiles</taxon>
        <taxon>Ochrophyta</taxon>
        <taxon>Bacillariophyta</taxon>
        <taxon>Bacillariophyceae</taxon>
        <taxon>Bacillariophycidae</taxon>
        <taxon>Naviculales</taxon>
        <taxon>Phaeodactylaceae</taxon>
        <taxon>Phaeodactylum</taxon>
    </lineage>
</organism>
<evidence type="ECO:0000313" key="5">
    <source>
        <dbReference type="EMBL" id="EEC43517.1"/>
    </source>
</evidence>
<dbReference type="EMBL" id="CM000629">
    <property type="protein sequence ID" value="EEC43517.1"/>
    <property type="molecule type" value="Genomic_DNA"/>
</dbReference>
<dbReference type="SMART" id="SM00248">
    <property type="entry name" value="ANK"/>
    <property type="match status" value="4"/>
</dbReference>
<feature type="region of interest" description="Disordered" evidence="4">
    <location>
        <begin position="195"/>
        <end position="214"/>
    </location>
</feature>
<dbReference type="CDD" id="cd09917">
    <property type="entry name" value="F-box_SF"/>
    <property type="match status" value="1"/>
</dbReference>
<evidence type="ECO:0008006" key="7">
    <source>
        <dbReference type="Google" id="ProtNLM"/>
    </source>
</evidence>
<dbReference type="Gene3D" id="1.25.40.20">
    <property type="entry name" value="Ankyrin repeat-containing domain"/>
    <property type="match status" value="1"/>
</dbReference>